<organism evidence="1">
    <name type="scientific">marine sediment metagenome</name>
    <dbReference type="NCBI Taxonomy" id="412755"/>
    <lineage>
        <taxon>unclassified sequences</taxon>
        <taxon>metagenomes</taxon>
        <taxon>ecological metagenomes</taxon>
    </lineage>
</organism>
<sequence>MLIKNIVEEGEISGLISGVGSEGKLDIPEGYK</sequence>
<gene>
    <name evidence="1" type="ORF">S01H4_54093</name>
</gene>
<feature type="non-terminal residue" evidence="1">
    <location>
        <position position="32"/>
    </location>
</feature>
<comment type="caution">
    <text evidence="1">The sequence shown here is derived from an EMBL/GenBank/DDBJ whole genome shotgun (WGS) entry which is preliminary data.</text>
</comment>
<proteinExistence type="predicted"/>
<dbReference type="AlphaFoldDB" id="X1DQY2"/>
<dbReference type="EMBL" id="BART01031097">
    <property type="protein sequence ID" value="GAH10655.1"/>
    <property type="molecule type" value="Genomic_DNA"/>
</dbReference>
<protein>
    <submittedName>
        <fullName evidence="1">Uncharacterized protein</fullName>
    </submittedName>
</protein>
<evidence type="ECO:0000313" key="1">
    <source>
        <dbReference type="EMBL" id="GAH10655.1"/>
    </source>
</evidence>
<name>X1DQY2_9ZZZZ</name>
<reference evidence="1" key="1">
    <citation type="journal article" date="2014" name="Front. Microbiol.">
        <title>High frequency of phylogenetically diverse reductive dehalogenase-homologous genes in deep subseafloor sedimentary metagenomes.</title>
        <authorList>
            <person name="Kawai M."/>
            <person name="Futagami T."/>
            <person name="Toyoda A."/>
            <person name="Takaki Y."/>
            <person name="Nishi S."/>
            <person name="Hori S."/>
            <person name="Arai W."/>
            <person name="Tsubouchi T."/>
            <person name="Morono Y."/>
            <person name="Uchiyama I."/>
            <person name="Ito T."/>
            <person name="Fujiyama A."/>
            <person name="Inagaki F."/>
            <person name="Takami H."/>
        </authorList>
    </citation>
    <scope>NUCLEOTIDE SEQUENCE</scope>
    <source>
        <strain evidence="1">Expedition CK06-06</strain>
    </source>
</reference>
<accession>X1DQY2</accession>